<gene>
    <name evidence="1" type="ORF">GSTENG00011167001</name>
</gene>
<name>Q4SX23_TETNG</name>
<dbReference type="KEGG" id="tng:GSTEN00011167G001"/>
<proteinExistence type="predicted"/>
<feature type="non-terminal residue" evidence="1">
    <location>
        <position position="1"/>
    </location>
</feature>
<sequence length="56" mass="5741">VASWRPGICFSSCGGAAGIPILQSGKSGGDFWVILSLKPGLERRGASVAIMIAHTL</sequence>
<evidence type="ECO:0000313" key="1">
    <source>
        <dbReference type="EMBL" id="CAF94809.1"/>
    </source>
</evidence>
<dbReference type="EMBL" id="CAAE01013127">
    <property type="protein sequence ID" value="CAF94809.1"/>
    <property type="molecule type" value="Genomic_DNA"/>
</dbReference>
<reference evidence="1" key="2">
    <citation type="submission" date="2004-02" db="EMBL/GenBank/DDBJ databases">
        <authorList>
            <consortium name="Genoscope"/>
            <consortium name="Whitehead Institute Centre for Genome Research"/>
        </authorList>
    </citation>
    <scope>NUCLEOTIDE SEQUENCE</scope>
</reference>
<dbReference type="AlphaFoldDB" id="Q4SX23"/>
<accession>Q4SX23</accession>
<organism evidence="1">
    <name type="scientific">Tetraodon nigroviridis</name>
    <name type="common">Spotted green pufferfish</name>
    <name type="synonym">Chelonodon nigroviridis</name>
    <dbReference type="NCBI Taxonomy" id="99883"/>
    <lineage>
        <taxon>Eukaryota</taxon>
        <taxon>Metazoa</taxon>
        <taxon>Chordata</taxon>
        <taxon>Craniata</taxon>
        <taxon>Vertebrata</taxon>
        <taxon>Euteleostomi</taxon>
        <taxon>Actinopterygii</taxon>
        <taxon>Neopterygii</taxon>
        <taxon>Teleostei</taxon>
        <taxon>Neoteleostei</taxon>
        <taxon>Acanthomorphata</taxon>
        <taxon>Eupercaria</taxon>
        <taxon>Tetraodontiformes</taxon>
        <taxon>Tetradontoidea</taxon>
        <taxon>Tetraodontidae</taxon>
        <taxon>Tetraodon</taxon>
    </lineage>
</organism>
<reference evidence="1" key="1">
    <citation type="journal article" date="2004" name="Nature">
        <title>Genome duplication in the teleost fish Tetraodon nigroviridis reveals the early vertebrate proto-karyotype.</title>
        <authorList>
            <person name="Jaillon O."/>
            <person name="Aury J.-M."/>
            <person name="Brunet F."/>
            <person name="Petit J.-L."/>
            <person name="Stange-Thomann N."/>
            <person name="Mauceli E."/>
            <person name="Bouneau L."/>
            <person name="Fischer C."/>
            <person name="Ozouf-Costaz C."/>
            <person name="Bernot A."/>
            <person name="Nicaud S."/>
            <person name="Jaffe D."/>
            <person name="Fisher S."/>
            <person name="Lutfalla G."/>
            <person name="Dossat C."/>
            <person name="Segurens B."/>
            <person name="Dasilva C."/>
            <person name="Salanoubat M."/>
            <person name="Levy M."/>
            <person name="Boudet N."/>
            <person name="Castellano S."/>
            <person name="Anthouard V."/>
            <person name="Jubin C."/>
            <person name="Castelli V."/>
            <person name="Katinka M."/>
            <person name="Vacherie B."/>
            <person name="Biemont C."/>
            <person name="Skalli Z."/>
            <person name="Cattolico L."/>
            <person name="Poulain J."/>
            <person name="De Berardinis V."/>
            <person name="Cruaud C."/>
            <person name="Duprat S."/>
            <person name="Brottier P."/>
            <person name="Coutanceau J.-P."/>
            <person name="Gouzy J."/>
            <person name="Parra G."/>
            <person name="Lardier G."/>
            <person name="Chapple C."/>
            <person name="McKernan K.J."/>
            <person name="McEwan P."/>
            <person name="Bosak S."/>
            <person name="Kellis M."/>
            <person name="Volff J.-N."/>
            <person name="Guigo R."/>
            <person name="Zody M.C."/>
            <person name="Mesirov J."/>
            <person name="Lindblad-Toh K."/>
            <person name="Birren B."/>
            <person name="Nusbaum C."/>
            <person name="Kahn D."/>
            <person name="Robinson-Rechavi M."/>
            <person name="Laudet V."/>
            <person name="Schachter V."/>
            <person name="Quetier F."/>
            <person name="Saurin W."/>
            <person name="Scarpelli C."/>
            <person name="Wincker P."/>
            <person name="Lander E.S."/>
            <person name="Weissenbach J."/>
            <person name="Roest Crollius H."/>
        </authorList>
    </citation>
    <scope>NUCLEOTIDE SEQUENCE [LARGE SCALE GENOMIC DNA]</scope>
</reference>
<protein>
    <submittedName>
        <fullName evidence="1">Chromosome undetermined SCAF13127, whole genome shotgun sequence</fullName>
    </submittedName>
</protein>